<dbReference type="EMBL" id="JAVDTX010000002">
    <property type="protein sequence ID" value="MDR6844509.1"/>
    <property type="molecule type" value="Genomic_DNA"/>
</dbReference>
<organism evidence="1 2">
    <name type="scientific">Flavobacterium granuli</name>
    <dbReference type="NCBI Taxonomy" id="280093"/>
    <lineage>
        <taxon>Bacteria</taxon>
        <taxon>Pseudomonadati</taxon>
        <taxon>Bacteroidota</taxon>
        <taxon>Flavobacteriia</taxon>
        <taxon>Flavobacteriales</taxon>
        <taxon>Flavobacteriaceae</taxon>
        <taxon>Flavobacterium</taxon>
    </lineage>
</organism>
<evidence type="ECO:0000313" key="2">
    <source>
        <dbReference type="Proteomes" id="UP001261871"/>
    </source>
</evidence>
<name>A0ABU1S0F0_9FLAO</name>
<dbReference type="RefSeq" id="WP_310004942.1">
    <property type="nucleotide sequence ID" value="NZ_JAVDTX010000002.1"/>
</dbReference>
<gene>
    <name evidence="1" type="ORF">J2W95_001200</name>
</gene>
<evidence type="ECO:0000313" key="1">
    <source>
        <dbReference type="EMBL" id="MDR6844509.1"/>
    </source>
</evidence>
<comment type="caution">
    <text evidence="1">The sequence shown here is derived from an EMBL/GenBank/DDBJ whole genome shotgun (WGS) entry which is preliminary data.</text>
</comment>
<keyword evidence="2" id="KW-1185">Reference proteome</keyword>
<protein>
    <submittedName>
        <fullName evidence="1">Uncharacterized protein</fullName>
    </submittedName>
</protein>
<dbReference type="Proteomes" id="UP001261871">
    <property type="component" value="Unassembled WGS sequence"/>
</dbReference>
<proteinExistence type="predicted"/>
<sequence>MSDSKKNNLEIRPLDIALTDYIDRKIYERKITENFVFNNLHFTDEKFKDEEIITIKESFEKGINSVLKFVSRDKYIIIVDQFNERIN</sequence>
<reference evidence="1 2" key="1">
    <citation type="submission" date="2023-07" db="EMBL/GenBank/DDBJ databases">
        <title>Sorghum-associated microbial communities from plants grown in Nebraska, USA.</title>
        <authorList>
            <person name="Schachtman D."/>
        </authorList>
    </citation>
    <scope>NUCLEOTIDE SEQUENCE [LARGE SCALE GENOMIC DNA]</scope>
    <source>
        <strain evidence="1 2">BE124</strain>
    </source>
</reference>
<accession>A0ABU1S0F0</accession>